<accession>A0A941EV54</accession>
<dbReference type="PANTHER" id="PTHR10584:SF166">
    <property type="entry name" value="RIBOKINASE"/>
    <property type="match status" value="1"/>
</dbReference>
<keyword evidence="2 4" id="KW-0418">Kinase</keyword>
<reference evidence="4" key="1">
    <citation type="submission" date="2021-04" db="EMBL/GenBank/DDBJ databases">
        <title>Genome based classification of Actinospica acidithermotolerans sp. nov., an actinobacterium isolated from an Indonesian hot spring.</title>
        <authorList>
            <person name="Kusuma A.B."/>
            <person name="Putra K.E."/>
            <person name="Nafisah S."/>
            <person name="Loh J."/>
            <person name="Nouioui I."/>
            <person name="Goodfellow M."/>
        </authorList>
    </citation>
    <scope>NUCLEOTIDE SEQUENCE</scope>
    <source>
        <strain evidence="4">CSCA 57</strain>
    </source>
</reference>
<organism evidence="4 5">
    <name type="scientific">Actinospica durhamensis</name>
    <dbReference type="NCBI Taxonomy" id="1508375"/>
    <lineage>
        <taxon>Bacteria</taxon>
        <taxon>Bacillati</taxon>
        <taxon>Actinomycetota</taxon>
        <taxon>Actinomycetes</taxon>
        <taxon>Catenulisporales</taxon>
        <taxon>Actinospicaceae</taxon>
        <taxon>Actinospica</taxon>
    </lineage>
</organism>
<dbReference type="Gene3D" id="3.40.1190.20">
    <property type="match status" value="1"/>
</dbReference>
<dbReference type="PANTHER" id="PTHR10584">
    <property type="entry name" value="SUGAR KINASE"/>
    <property type="match status" value="1"/>
</dbReference>
<sequence>MTPVGPQEHGYDVLVLGGVGVDTIVRVPELSIPAVGDGIGVPPVHDYVAHSGNGVALGFHGLGLRTKFLDLLGQDALGALVLARYADTGLDFSHLPAPAGTPRSVNLVDAAGRRFSFFDGRHPEGTELPAEFYLPFLARTRHVHIAGRALGAFAHARRLGVSTSTDVHAWDGSAAYALGYAYDADLVFLSAAGAGATPGGIEAIMGSILDEGRASLVVATDGERGSLLLDRASRTVRRFPIAAPERPVVDSNGAGDAFSTAFLSRYFAGRPLGECALAGAVSGAFACGAHGTCEEQIGAPELAAAMGRAALAPEWAGLLD</sequence>
<keyword evidence="1" id="KW-0808">Transferase</keyword>
<evidence type="ECO:0000256" key="2">
    <source>
        <dbReference type="ARBA" id="ARBA00022777"/>
    </source>
</evidence>
<protein>
    <submittedName>
        <fullName evidence="4">Carbohydrate kinase family protein</fullName>
    </submittedName>
</protein>
<comment type="caution">
    <text evidence="4">The sequence shown here is derived from an EMBL/GenBank/DDBJ whole genome shotgun (WGS) entry which is preliminary data.</text>
</comment>
<dbReference type="Proteomes" id="UP000675781">
    <property type="component" value="Unassembled WGS sequence"/>
</dbReference>
<dbReference type="EMBL" id="JAGSOG010000176">
    <property type="protein sequence ID" value="MBR7837018.1"/>
    <property type="molecule type" value="Genomic_DNA"/>
</dbReference>
<proteinExistence type="predicted"/>
<dbReference type="InterPro" id="IPR029056">
    <property type="entry name" value="Ribokinase-like"/>
</dbReference>
<keyword evidence="5" id="KW-1185">Reference proteome</keyword>
<evidence type="ECO:0000259" key="3">
    <source>
        <dbReference type="Pfam" id="PF00294"/>
    </source>
</evidence>
<dbReference type="RefSeq" id="WP_212531488.1">
    <property type="nucleotide sequence ID" value="NZ_JAGSOG010000176.1"/>
</dbReference>
<evidence type="ECO:0000256" key="1">
    <source>
        <dbReference type="ARBA" id="ARBA00022679"/>
    </source>
</evidence>
<dbReference type="InterPro" id="IPR011611">
    <property type="entry name" value="PfkB_dom"/>
</dbReference>
<dbReference type="GO" id="GO:0016301">
    <property type="term" value="F:kinase activity"/>
    <property type="evidence" value="ECO:0007669"/>
    <property type="project" value="UniProtKB-KW"/>
</dbReference>
<evidence type="ECO:0000313" key="5">
    <source>
        <dbReference type="Proteomes" id="UP000675781"/>
    </source>
</evidence>
<dbReference type="SUPFAM" id="SSF53613">
    <property type="entry name" value="Ribokinase-like"/>
    <property type="match status" value="1"/>
</dbReference>
<feature type="domain" description="Carbohydrate kinase PfkB" evidence="3">
    <location>
        <begin position="55"/>
        <end position="294"/>
    </location>
</feature>
<dbReference type="AlphaFoldDB" id="A0A941EV54"/>
<gene>
    <name evidence="4" type="ORF">KDL01_27325</name>
</gene>
<name>A0A941EV54_9ACTN</name>
<evidence type="ECO:0000313" key="4">
    <source>
        <dbReference type="EMBL" id="MBR7837018.1"/>
    </source>
</evidence>
<dbReference type="Pfam" id="PF00294">
    <property type="entry name" value="PfkB"/>
    <property type="match status" value="1"/>
</dbReference>